<dbReference type="EMBL" id="FRAJ01000004">
    <property type="protein sequence ID" value="SHJ83440.1"/>
    <property type="molecule type" value="Genomic_DNA"/>
</dbReference>
<dbReference type="AlphaFoldDB" id="A0A1M6MJ92"/>
<reference evidence="1 2" key="1">
    <citation type="submission" date="2016-11" db="EMBL/GenBank/DDBJ databases">
        <authorList>
            <person name="Jaros S."/>
            <person name="Januszkiewicz K."/>
            <person name="Wedrychowicz H."/>
        </authorList>
    </citation>
    <scope>NUCLEOTIDE SEQUENCE [LARGE SCALE GENOMIC DNA]</scope>
    <source>
        <strain evidence="1 2">DSM 14501</strain>
    </source>
</reference>
<proteinExistence type="predicted"/>
<organism evidence="1 2">
    <name type="scientific">Caminicella sporogenes DSM 14501</name>
    <dbReference type="NCBI Taxonomy" id="1121266"/>
    <lineage>
        <taxon>Bacteria</taxon>
        <taxon>Bacillati</taxon>
        <taxon>Bacillota</taxon>
        <taxon>Clostridia</taxon>
        <taxon>Peptostreptococcales</taxon>
        <taxon>Caminicellaceae</taxon>
        <taxon>Caminicella</taxon>
    </lineage>
</organism>
<name>A0A1M6MJ92_9FIRM</name>
<protein>
    <submittedName>
        <fullName evidence="1">Uncharacterized protein</fullName>
    </submittedName>
</protein>
<dbReference type="RefSeq" id="WP_072965873.1">
    <property type="nucleotide sequence ID" value="NZ_FRAJ01000004.1"/>
</dbReference>
<accession>A0A1M6MJ92</accession>
<sequence length="139" mass="15710">MIRKTPNDYDEMPMCPKTPMFFPRKMIPVPPTPAPMPTPMTLPRSTGSADFEFEPAPPIQKDINYTQGYLKTKIGKYVKIDFLIGSNMYVDKEGILEEVGISYVVLREAGTGNELMCDIYSIKFVTIFRDQAKAAICMD</sequence>
<dbReference type="STRING" id="1121266.SAMN02745883_00570"/>
<evidence type="ECO:0000313" key="1">
    <source>
        <dbReference type="EMBL" id="SHJ83440.1"/>
    </source>
</evidence>
<evidence type="ECO:0000313" key="2">
    <source>
        <dbReference type="Proteomes" id="UP000184082"/>
    </source>
</evidence>
<gene>
    <name evidence="1" type="ORF">SAMN02745883_00570</name>
</gene>
<keyword evidence="2" id="KW-1185">Reference proteome</keyword>
<dbReference type="Proteomes" id="UP000184082">
    <property type="component" value="Unassembled WGS sequence"/>
</dbReference>